<evidence type="ECO:0000313" key="1">
    <source>
        <dbReference type="EMBL" id="TRY17634.1"/>
    </source>
</evidence>
<protein>
    <submittedName>
        <fullName evidence="1">Uncharacterized protein</fullName>
    </submittedName>
</protein>
<reference evidence="1 2" key="1">
    <citation type="submission" date="2019-07" db="EMBL/GenBank/DDBJ databases">
        <authorList>
            <person name="Zhou L.-Y."/>
        </authorList>
    </citation>
    <scope>NUCLEOTIDE SEQUENCE [LARGE SCALE GENOMIC DNA]</scope>
    <source>
        <strain evidence="1 2">YIM 101269</strain>
    </source>
</reference>
<sequence length="497" mass="52704">MVSDLVSKVRIRERFVVAITLFAAIMLPLGASNVAAEGLPAPSLVEAVLSPTDGQLELDETLSVSVTFQSDVPISSMYISWTTPTGGRHSGGIYSWTKSGDHYSGSIKWTLSEPDSWPSGQYSLEALSVTDTTGRTTYFAGPGQIHDPRLAPDSLDFTVTNSIAPPAPPSLVEAVLSPTDGQLELDETLSASVTFQSDVPISSMYISWTTPTGGRHSGGIYSWTKSGDHYSGSIKWTLSEPDSWPSGQYSLEALSVTDTTGRTTYFAGPGQIHDPRLAPDSLDFTVTNSIAPPAPPSLVEAVLSPTDGQLELDETLSVSVTFQSDVPISSMYISWTTPTGGRHSGGIYSWTKSGDHYSGSIKWTLSEPDSWPSGQYSLEALSVTDTTGRTTYFAGPGQIHDPRLAPDSLDFTVGTFVSPPTDTAAPVLQEFDYTPTAIDVADGPQEVVVTARVTDATGAAAPTLILSSDDTTQTLGFGEMTRISGTAQDGIYQGTVT</sequence>
<proteinExistence type="predicted"/>
<organism evidence="1 2">
    <name type="scientific">Tessaracoccus rhinocerotis</name>
    <dbReference type="NCBI Taxonomy" id="1689449"/>
    <lineage>
        <taxon>Bacteria</taxon>
        <taxon>Bacillati</taxon>
        <taxon>Actinomycetota</taxon>
        <taxon>Actinomycetes</taxon>
        <taxon>Propionibacteriales</taxon>
        <taxon>Propionibacteriaceae</taxon>
        <taxon>Tessaracoccus</taxon>
    </lineage>
</organism>
<keyword evidence="2" id="KW-1185">Reference proteome</keyword>
<dbReference type="Proteomes" id="UP000317638">
    <property type="component" value="Unassembled WGS sequence"/>
</dbReference>
<gene>
    <name evidence="1" type="ORF">FOJ82_10095</name>
</gene>
<accession>A0A553JYW6</accession>
<evidence type="ECO:0000313" key="2">
    <source>
        <dbReference type="Proteomes" id="UP000317638"/>
    </source>
</evidence>
<dbReference type="AlphaFoldDB" id="A0A553JYW6"/>
<name>A0A553JYW6_9ACTN</name>
<dbReference type="OrthoDB" id="9790784at2"/>
<dbReference type="EMBL" id="VKKG01000004">
    <property type="protein sequence ID" value="TRY17634.1"/>
    <property type="molecule type" value="Genomic_DNA"/>
</dbReference>
<comment type="caution">
    <text evidence="1">The sequence shown here is derived from an EMBL/GenBank/DDBJ whole genome shotgun (WGS) entry which is preliminary data.</text>
</comment>
<feature type="non-terminal residue" evidence="1">
    <location>
        <position position="497"/>
    </location>
</feature>
<dbReference type="RefSeq" id="WP_143938374.1">
    <property type="nucleotide sequence ID" value="NZ_VKKG01000004.1"/>
</dbReference>